<dbReference type="RefSeq" id="WP_188709377.1">
    <property type="nucleotide sequence ID" value="NZ_BMIG01000012.1"/>
</dbReference>
<dbReference type="CDD" id="cd00610">
    <property type="entry name" value="OAT_like"/>
    <property type="match status" value="1"/>
</dbReference>
<dbReference type="InterPro" id="IPR005814">
    <property type="entry name" value="Aminotrans_3"/>
</dbReference>
<evidence type="ECO:0000256" key="6">
    <source>
        <dbReference type="RuleBase" id="RU003560"/>
    </source>
</evidence>
<reference evidence="7" key="1">
    <citation type="journal article" date="2014" name="Int. J. Syst. Evol. Microbiol.">
        <title>Complete genome sequence of Corynebacterium casei LMG S-19264T (=DSM 44701T), isolated from a smear-ripened cheese.</title>
        <authorList>
            <consortium name="US DOE Joint Genome Institute (JGI-PGF)"/>
            <person name="Walter F."/>
            <person name="Albersmeier A."/>
            <person name="Kalinowski J."/>
            <person name="Ruckert C."/>
        </authorList>
    </citation>
    <scope>NUCLEOTIDE SEQUENCE</scope>
    <source>
        <strain evidence="7">CGMCC 1.15322</strain>
    </source>
</reference>
<comment type="caution">
    <text evidence="7">The sequence shown here is derived from an EMBL/GenBank/DDBJ whole genome shotgun (WGS) entry which is preliminary data.</text>
</comment>
<dbReference type="AlphaFoldDB" id="A0A916SN27"/>
<keyword evidence="4" id="KW-0808">Transferase</keyword>
<dbReference type="InterPro" id="IPR049704">
    <property type="entry name" value="Aminotrans_3_PPA_site"/>
</dbReference>
<dbReference type="Gene3D" id="3.90.1150.10">
    <property type="entry name" value="Aspartate Aminotransferase, domain 1"/>
    <property type="match status" value="1"/>
</dbReference>
<keyword evidence="3 7" id="KW-0032">Aminotransferase</keyword>
<name>A0A916SN27_9BURK</name>
<dbReference type="InterPro" id="IPR015421">
    <property type="entry name" value="PyrdxlP-dep_Trfase_major"/>
</dbReference>
<dbReference type="Pfam" id="PF00202">
    <property type="entry name" value="Aminotran_3"/>
    <property type="match status" value="1"/>
</dbReference>
<dbReference type="NCBIfam" id="NF005685">
    <property type="entry name" value="PRK07483.1"/>
    <property type="match status" value="1"/>
</dbReference>
<dbReference type="Gene3D" id="3.40.640.10">
    <property type="entry name" value="Type I PLP-dependent aspartate aminotransferase-like (Major domain)"/>
    <property type="match status" value="1"/>
</dbReference>
<evidence type="ECO:0000256" key="3">
    <source>
        <dbReference type="ARBA" id="ARBA00022576"/>
    </source>
</evidence>
<dbReference type="GO" id="GO:0030170">
    <property type="term" value="F:pyridoxal phosphate binding"/>
    <property type="evidence" value="ECO:0007669"/>
    <property type="project" value="InterPro"/>
</dbReference>
<protein>
    <submittedName>
        <fullName evidence="7">Aspartate aminotransferase family protein</fullName>
    </submittedName>
</protein>
<accession>A0A916SN27</accession>
<dbReference type="SUPFAM" id="SSF53383">
    <property type="entry name" value="PLP-dependent transferases"/>
    <property type="match status" value="1"/>
</dbReference>
<dbReference type="EMBL" id="BMIG01000012">
    <property type="protein sequence ID" value="GGB07549.1"/>
    <property type="molecule type" value="Genomic_DNA"/>
</dbReference>
<dbReference type="FunFam" id="3.40.640.10:FF:000014">
    <property type="entry name" value="Adenosylmethionine-8-amino-7-oxononanoate aminotransferase, probable"/>
    <property type="match status" value="1"/>
</dbReference>
<dbReference type="GO" id="GO:0008483">
    <property type="term" value="F:transaminase activity"/>
    <property type="evidence" value="ECO:0007669"/>
    <property type="project" value="UniProtKB-KW"/>
</dbReference>
<dbReference type="PROSITE" id="PS00600">
    <property type="entry name" value="AA_TRANSFER_CLASS_3"/>
    <property type="match status" value="1"/>
</dbReference>
<dbReference type="GO" id="GO:0005829">
    <property type="term" value="C:cytosol"/>
    <property type="evidence" value="ECO:0007669"/>
    <property type="project" value="TreeGrafter"/>
</dbReference>
<gene>
    <name evidence="7" type="ORF">GCM10011496_30600</name>
</gene>
<keyword evidence="5 6" id="KW-0663">Pyridoxal phosphate</keyword>
<comment type="similarity">
    <text evidence="2 6">Belongs to the class-III pyridoxal-phosphate-dependent aminotransferase family.</text>
</comment>
<evidence type="ECO:0000256" key="5">
    <source>
        <dbReference type="ARBA" id="ARBA00022898"/>
    </source>
</evidence>
<keyword evidence="8" id="KW-1185">Reference proteome</keyword>
<evidence type="ECO:0000313" key="8">
    <source>
        <dbReference type="Proteomes" id="UP000620596"/>
    </source>
</evidence>
<dbReference type="PANTHER" id="PTHR43094:SF1">
    <property type="entry name" value="AMINOTRANSFERASE CLASS-III"/>
    <property type="match status" value="1"/>
</dbReference>
<evidence type="ECO:0000256" key="4">
    <source>
        <dbReference type="ARBA" id="ARBA00022679"/>
    </source>
</evidence>
<dbReference type="PANTHER" id="PTHR43094">
    <property type="entry name" value="AMINOTRANSFERASE"/>
    <property type="match status" value="1"/>
</dbReference>
<dbReference type="Proteomes" id="UP000620596">
    <property type="component" value="Unassembled WGS sequence"/>
</dbReference>
<reference evidence="7" key="2">
    <citation type="submission" date="2020-09" db="EMBL/GenBank/DDBJ databases">
        <authorList>
            <person name="Sun Q."/>
            <person name="Zhou Y."/>
        </authorList>
    </citation>
    <scope>NUCLEOTIDE SEQUENCE</scope>
    <source>
        <strain evidence="7">CGMCC 1.15322</strain>
    </source>
</reference>
<dbReference type="InterPro" id="IPR015422">
    <property type="entry name" value="PyrdxlP-dep_Trfase_small"/>
</dbReference>
<comment type="cofactor">
    <cofactor evidence="1">
        <name>pyridoxal 5'-phosphate</name>
        <dbReference type="ChEBI" id="CHEBI:597326"/>
    </cofactor>
</comment>
<dbReference type="InterPro" id="IPR015424">
    <property type="entry name" value="PyrdxlP-dep_Trfase"/>
</dbReference>
<sequence length="446" mass="48136">MTVASTHVFHRQLQRKPPVAVSGQGVYLTDAQGKSYIDASGGAAVSCLGHGHPDVLAAMHAQIDKLAYAHTSFFTTEVAEVLADKLIANAPEGMSHVYFVSGGSEAVEAALKMARQYFVEIGQPQRSHFIARRQSYHGNTLGALAIGGNQWRREPFAPILIPVTHVSPCYPYREQQAGETPVQYGLRLAKELEDAILAKGADSVIAFVAETLGGATAGVLVPVPGYFKAVREVCDRYGVLLILDEVMCGMGRTGTLHACEQEGVSPDLLTVAKGLGGGYQPIGAVLAQKKIVDVMRAGSGFFHHGHTYLGHAIACAAALAVQQVFERDQLLGQVRERGDFLQRLMHESWDKHPHVGDIRGRGLFWGIELVQERASKKPFDPARNVHVRIKREAMARGLMVYPMGGTVDGRYGDHVLLAPPFISSEAELTMVVERLGSAMDAAIAAV</sequence>
<evidence type="ECO:0000256" key="1">
    <source>
        <dbReference type="ARBA" id="ARBA00001933"/>
    </source>
</evidence>
<proteinExistence type="inferred from homology"/>
<dbReference type="PIRSF" id="PIRSF000521">
    <property type="entry name" value="Transaminase_4ab_Lys_Orn"/>
    <property type="match status" value="1"/>
</dbReference>
<evidence type="ECO:0000256" key="2">
    <source>
        <dbReference type="ARBA" id="ARBA00008954"/>
    </source>
</evidence>
<organism evidence="7 8">
    <name type="scientific">Polaromonas eurypsychrophila</name>
    <dbReference type="NCBI Taxonomy" id="1614635"/>
    <lineage>
        <taxon>Bacteria</taxon>
        <taxon>Pseudomonadati</taxon>
        <taxon>Pseudomonadota</taxon>
        <taxon>Betaproteobacteria</taxon>
        <taxon>Burkholderiales</taxon>
        <taxon>Comamonadaceae</taxon>
        <taxon>Polaromonas</taxon>
    </lineage>
</organism>
<evidence type="ECO:0000313" key="7">
    <source>
        <dbReference type="EMBL" id="GGB07549.1"/>
    </source>
</evidence>